<gene>
    <name evidence="1" type="ORF">Ahy_A07g031792</name>
</gene>
<proteinExistence type="predicted"/>
<evidence type="ECO:0000313" key="2">
    <source>
        <dbReference type="Proteomes" id="UP000289738"/>
    </source>
</evidence>
<organism evidence="1 2">
    <name type="scientific">Arachis hypogaea</name>
    <name type="common">Peanut</name>
    <dbReference type="NCBI Taxonomy" id="3818"/>
    <lineage>
        <taxon>Eukaryota</taxon>
        <taxon>Viridiplantae</taxon>
        <taxon>Streptophyta</taxon>
        <taxon>Embryophyta</taxon>
        <taxon>Tracheophyta</taxon>
        <taxon>Spermatophyta</taxon>
        <taxon>Magnoliopsida</taxon>
        <taxon>eudicotyledons</taxon>
        <taxon>Gunneridae</taxon>
        <taxon>Pentapetalae</taxon>
        <taxon>rosids</taxon>
        <taxon>fabids</taxon>
        <taxon>Fabales</taxon>
        <taxon>Fabaceae</taxon>
        <taxon>Papilionoideae</taxon>
        <taxon>50 kb inversion clade</taxon>
        <taxon>dalbergioids sensu lato</taxon>
        <taxon>Dalbergieae</taxon>
        <taxon>Pterocarpus clade</taxon>
        <taxon>Arachis</taxon>
    </lineage>
</organism>
<accession>A0A445C539</accession>
<protein>
    <submittedName>
        <fullName evidence="1">Uncharacterized protein</fullName>
    </submittedName>
</protein>
<sequence>MSSPKITTDSSLKIFHTLRQQLLSPPVSSPRQFSLSRSRRRQSIEPKTLRLALISVYSQKFL</sequence>
<reference evidence="1 2" key="1">
    <citation type="submission" date="2019-01" db="EMBL/GenBank/DDBJ databases">
        <title>Sequencing of cultivated peanut Arachis hypogaea provides insights into genome evolution and oil improvement.</title>
        <authorList>
            <person name="Chen X."/>
        </authorList>
    </citation>
    <scope>NUCLEOTIDE SEQUENCE [LARGE SCALE GENOMIC DNA]</scope>
    <source>
        <strain evidence="2">cv. Fuhuasheng</strain>
        <tissue evidence="1">Leaves</tissue>
    </source>
</reference>
<evidence type="ECO:0000313" key="1">
    <source>
        <dbReference type="EMBL" id="RYR46020.1"/>
    </source>
</evidence>
<keyword evidence="2" id="KW-1185">Reference proteome</keyword>
<dbReference type="Proteomes" id="UP000289738">
    <property type="component" value="Chromosome A07"/>
</dbReference>
<dbReference type="AlphaFoldDB" id="A0A445C539"/>
<dbReference type="EMBL" id="SDMP01000007">
    <property type="protein sequence ID" value="RYR46020.1"/>
    <property type="molecule type" value="Genomic_DNA"/>
</dbReference>
<name>A0A445C539_ARAHY</name>
<comment type="caution">
    <text evidence="1">The sequence shown here is derived from an EMBL/GenBank/DDBJ whole genome shotgun (WGS) entry which is preliminary data.</text>
</comment>